<dbReference type="Pfam" id="PF01497">
    <property type="entry name" value="Peripla_BP_2"/>
    <property type="match status" value="1"/>
</dbReference>
<feature type="signal peptide" evidence="2">
    <location>
        <begin position="1"/>
        <end position="23"/>
    </location>
</feature>
<dbReference type="Proteomes" id="UP000286931">
    <property type="component" value="Unassembled WGS sequence"/>
</dbReference>
<evidence type="ECO:0000313" key="5">
    <source>
        <dbReference type="Proteomes" id="UP000286931"/>
    </source>
</evidence>
<feature type="chain" id="PRO_5038731772" evidence="2">
    <location>
        <begin position="24"/>
        <end position="319"/>
    </location>
</feature>
<name>A0A401YFE1_9ACTN</name>
<gene>
    <name evidence="4" type="ORF">EHYA_00940</name>
</gene>
<keyword evidence="5" id="KW-1185">Reference proteome</keyword>
<evidence type="ECO:0000313" key="4">
    <source>
        <dbReference type="EMBL" id="GCD93297.1"/>
    </source>
</evidence>
<dbReference type="AlphaFoldDB" id="A0A401YFE1"/>
<accession>A0A401YFE1</accession>
<reference evidence="4 5" key="1">
    <citation type="submission" date="2018-12" db="EMBL/GenBank/DDBJ databases">
        <title>Draft genome sequence of Embleya hyalina NBRC 13850T.</title>
        <authorList>
            <person name="Komaki H."/>
            <person name="Hosoyama A."/>
            <person name="Kimura A."/>
            <person name="Ichikawa N."/>
            <person name="Tamura T."/>
        </authorList>
    </citation>
    <scope>NUCLEOTIDE SEQUENCE [LARGE SCALE GENOMIC DNA]</scope>
    <source>
        <strain evidence="4 5">NBRC 13850</strain>
    </source>
</reference>
<comment type="similarity">
    <text evidence="1">Belongs to the bacterial solute-binding protein 8 family.</text>
</comment>
<dbReference type="PANTHER" id="PTHR30535">
    <property type="entry name" value="VITAMIN B12-BINDING PROTEIN"/>
    <property type="match status" value="1"/>
</dbReference>
<organism evidence="4 5">
    <name type="scientific">Embleya hyalina</name>
    <dbReference type="NCBI Taxonomy" id="516124"/>
    <lineage>
        <taxon>Bacteria</taxon>
        <taxon>Bacillati</taxon>
        <taxon>Actinomycetota</taxon>
        <taxon>Actinomycetes</taxon>
        <taxon>Kitasatosporales</taxon>
        <taxon>Streptomycetaceae</taxon>
        <taxon>Embleya</taxon>
    </lineage>
</organism>
<evidence type="ECO:0000256" key="1">
    <source>
        <dbReference type="ARBA" id="ARBA00008814"/>
    </source>
</evidence>
<keyword evidence="2" id="KW-0732">Signal</keyword>
<feature type="domain" description="Fe/B12 periplasmic-binding" evidence="3">
    <location>
        <begin position="63"/>
        <end position="319"/>
    </location>
</feature>
<sequence length="319" mass="31920">MRLRRTSLKVAAAVLAITAFATACGDDDKKSDAGADKSDKAAAALPATVDTTMGKVTVKDASRIVPLGGDIAQTVYALGLAPNVVGVDTSGAVLPESKGKPTFGNSRSLNSEGILAQRPTVAIGSASVGPRSAVDQLKAAGVPIVLVPDSSRPEDAITRITTIATALGVPDKGKALADRTAGEIAGAKAKGAQATTKPRVAFLYIRGQANLYQIGGKGLGPDSMISAAGGIDTGTELGVQMSAALTPEAMVAAKPDVILVFQKGLESVGGIDGVLKLPGVAQTPAGQNRKVVAMDDLELGGGGPTAGVALNKLVDLLHG</sequence>
<proteinExistence type="inferred from homology"/>
<evidence type="ECO:0000259" key="3">
    <source>
        <dbReference type="PROSITE" id="PS50983"/>
    </source>
</evidence>
<comment type="caution">
    <text evidence="4">The sequence shown here is derived from an EMBL/GenBank/DDBJ whole genome shotgun (WGS) entry which is preliminary data.</text>
</comment>
<dbReference type="EMBL" id="BIFH01000014">
    <property type="protein sequence ID" value="GCD93297.1"/>
    <property type="molecule type" value="Genomic_DNA"/>
</dbReference>
<evidence type="ECO:0000256" key="2">
    <source>
        <dbReference type="SAM" id="SignalP"/>
    </source>
</evidence>
<protein>
    <submittedName>
        <fullName evidence="4">ABC transporter substrate-binding protein</fullName>
    </submittedName>
</protein>
<dbReference type="InterPro" id="IPR050902">
    <property type="entry name" value="ABC_Transporter_SBP"/>
</dbReference>
<dbReference type="Gene3D" id="3.40.50.1980">
    <property type="entry name" value="Nitrogenase molybdenum iron protein domain"/>
    <property type="match status" value="2"/>
</dbReference>
<dbReference type="PROSITE" id="PS50983">
    <property type="entry name" value="FE_B12_PBP"/>
    <property type="match status" value="1"/>
</dbReference>
<dbReference type="PROSITE" id="PS51257">
    <property type="entry name" value="PROKAR_LIPOPROTEIN"/>
    <property type="match status" value="1"/>
</dbReference>
<dbReference type="PANTHER" id="PTHR30535:SF4">
    <property type="entry name" value="HEMIN-BINDING PERIPLASMIC PROTEIN HMUT"/>
    <property type="match status" value="1"/>
</dbReference>
<dbReference type="InterPro" id="IPR002491">
    <property type="entry name" value="ABC_transptr_periplasmic_BD"/>
</dbReference>
<dbReference type="SUPFAM" id="SSF53807">
    <property type="entry name" value="Helical backbone' metal receptor"/>
    <property type="match status" value="1"/>
</dbReference>